<keyword evidence="1" id="KW-0547">Nucleotide-binding</keyword>
<name>A0ABS1J237_9FIRM</name>
<comment type="caution">
    <text evidence="1">The sequence shown here is derived from an EMBL/GenBank/DDBJ whole genome shotgun (WGS) entry which is preliminary data.</text>
</comment>
<evidence type="ECO:0000313" key="1">
    <source>
        <dbReference type="EMBL" id="MBK5898221.1"/>
    </source>
</evidence>
<dbReference type="InterPro" id="IPR027417">
    <property type="entry name" value="P-loop_NTPase"/>
</dbReference>
<dbReference type="EMBL" id="JAEPRJ010000001">
    <property type="protein sequence ID" value="MBK5898221.1"/>
    <property type="molecule type" value="Genomic_DNA"/>
</dbReference>
<protein>
    <submittedName>
        <fullName evidence="1">ATP-binding protein</fullName>
    </submittedName>
</protein>
<dbReference type="RefSeq" id="WP_208429653.1">
    <property type="nucleotide sequence ID" value="NZ_JAEPRJ010000001.1"/>
</dbReference>
<dbReference type="GO" id="GO:0005524">
    <property type="term" value="F:ATP binding"/>
    <property type="evidence" value="ECO:0007669"/>
    <property type="project" value="UniProtKB-KW"/>
</dbReference>
<evidence type="ECO:0000313" key="2">
    <source>
        <dbReference type="Proteomes" id="UP000604730"/>
    </source>
</evidence>
<keyword evidence="2" id="KW-1185">Reference proteome</keyword>
<organism evidence="1 2">
    <name type="scientific">Catonella massiliensis</name>
    <dbReference type="NCBI Taxonomy" id="2799636"/>
    <lineage>
        <taxon>Bacteria</taxon>
        <taxon>Bacillati</taxon>
        <taxon>Bacillota</taxon>
        <taxon>Clostridia</taxon>
        <taxon>Lachnospirales</taxon>
        <taxon>Lachnospiraceae</taxon>
        <taxon>Catonella</taxon>
    </lineage>
</organism>
<dbReference type="SUPFAM" id="SSF52540">
    <property type="entry name" value="P-loop containing nucleoside triphosphate hydrolases"/>
    <property type="match status" value="1"/>
</dbReference>
<accession>A0ABS1J237</accession>
<gene>
    <name evidence="1" type="ORF">JJN12_10600</name>
</gene>
<dbReference type="Proteomes" id="UP000604730">
    <property type="component" value="Unassembled WGS sequence"/>
</dbReference>
<keyword evidence="1" id="KW-0067">ATP-binding</keyword>
<reference evidence="1 2" key="1">
    <citation type="submission" date="2021-01" db="EMBL/GenBank/DDBJ databases">
        <title>Isolation and description of Catonella massiliensis sp. nov., a novel Catonella species, isolated from a stable periodontitis subject.</title>
        <authorList>
            <person name="Antezack A."/>
            <person name="Boxberger M."/>
            <person name="La Scola B."/>
            <person name="Monnet-Corti V."/>
        </authorList>
    </citation>
    <scope>NUCLEOTIDE SEQUENCE [LARGE SCALE GENOMIC DNA]</scope>
    <source>
        <strain evidence="1 2">Marseille-Q4567</strain>
    </source>
</reference>
<sequence>MIIMNLELDNIYGFKDFKMNFAYPKKIVGSTIPNEHLPERPNFRYKKVNIIMGSNASGKTTLGKAIRDIFYSIALKQFDGLVNAISDKNKVGKFSADIVLVENVMHRFIGEIFPDNKKVIIQVQKAYIAKNDSYEKCCKKLEETTKEIGNERITKIGWNFALSEGSEFILINNTDDGLKLAVLEKVLQALDTDIISVKKLDVKDSYVIKKENQEIIIQEGEVIKESKLSSGTVAGIRIADLISSIILRENGFYYCDEKFSYVHSDLEQAFLSVMINKLGGGEQLFFTSHNMDLLDMNLPRHSFSFLRKREKIEVVYPSEYIKKNDISLRNAMENDVFDVVPSRDKIYELEDLEVENK</sequence>
<dbReference type="Gene3D" id="3.40.50.300">
    <property type="entry name" value="P-loop containing nucleotide triphosphate hydrolases"/>
    <property type="match status" value="1"/>
</dbReference>
<proteinExistence type="predicted"/>